<dbReference type="RefSeq" id="WP_073319060.1">
    <property type="nucleotide sequence ID" value="NZ_FQYP01000008.1"/>
</dbReference>
<organism evidence="2 3">
    <name type="scientific">Aquimarina spongiae</name>
    <dbReference type="NCBI Taxonomy" id="570521"/>
    <lineage>
        <taxon>Bacteria</taxon>
        <taxon>Pseudomonadati</taxon>
        <taxon>Bacteroidota</taxon>
        <taxon>Flavobacteriia</taxon>
        <taxon>Flavobacteriales</taxon>
        <taxon>Flavobacteriaceae</taxon>
        <taxon>Aquimarina</taxon>
    </lineage>
</organism>
<dbReference type="OrthoDB" id="1182264at2"/>
<evidence type="ECO:0000256" key="1">
    <source>
        <dbReference type="SAM" id="SignalP"/>
    </source>
</evidence>
<name>A0A1M6IXK0_9FLAO</name>
<reference evidence="3" key="1">
    <citation type="submission" date="2016-11" db="EMBL/GenBank/DDBJ databases">
        <authorList>
            <person name="Varghese N."/>
            <person name="Submissions S."/>
        </authorList>
    </citation>
    <scope>NUCLEOTIDE SEQUENCE [LARGE SCALE GENOMIC DNA]</scope>
    <source>
        <strain evidence="3">DSM 22623</strain>
    </source>
</reference>
<evidence type="ECO:0000313" key="2">
    <source>
        <dbReference type="EMBL" id="SHJ39180.1"/>
    </source>
</evidence>
<keyword evidence="1" id="KW-0732">Signal</keyword>
<feature type="chain" id="PRO_5012115951" evidence="1">
    <location>
        <begin position="23"/>
        <end position="579"/>
    </location>
</feature>
<evidence type="ECO:0000313" key="3">
    <source>
        <dbReference type="Proteomes" id="UP000184432"/>
    </source>
</evidence>
<gene>
    <name evidence="2" type="ORF">SAMN04488508_108124</name>
</gene>
<dbReference type="AlphaFoldDB" id="A0A1M6IXK0"/>
<dbReference type="Proteomes" id="UP000184432">
    <property type="component" value="Unassembled WGS sequence"/>
</dbReference>
<dbReference type="STRING" id="570521.SAMN04488508_108124"/>
<accession>A0A1M6IXK0</accession>
<feature type="signal peptide" evidence="1">
    <location>
        <begin position="1"/>
        <end position="22"/>
    </location>
</feature>
<proteinExistence type="predicted"/>
<dbReference type="EMBL" id="FQYP01000008">
    <property type="protein sequence ID" value="SHJ39180.1"/>
    <property type="molecule type" value="Genomic_DNA"/>
</dbReference>
<keyword evidence="3" id="KW-1185">Reference proteome</keyword>
<protein>
    <submittedName>
        <fullName evidence="2">Uncharacterized protein</fullName>
    </submittedName>
</protein>
<sequence length="579" mass="65667">MRTLKTIMFYILLVVGALSAEAQQVLIDQGVSANGLMCFPIHNKENTYLYLPQRARLSLQNDSIPEFSFLRYVLEKPTENSSKSITEADGGGILNFLVLYDTPEDAIRKAERVLKQKMENDSIKLQGPVIFERGKYTLVSSIVNSKSGKNEKKIIGSGSAPILENSKIPLSFQLDPVKSKLLLESFKMSTPDISLLFELSFSGLTDNYEAELEVDWSEVKKSHAFDAGGSIYFVGVDVSLGFDKLRKDQAIKLTSTGSDESMESLVETVYSKLLELMFEPVEASEVPEDQRGGLQDALGSLIGQNGTMGSSNTTGFGINVGYQYKEHRTTGKSNMTFNGRSAVSRNHYITFNAGDLYKKFGKNKRVFKDVPLWDPVFQQRDVHVGVDGNLEKEFDRMLNSVTVKLRKNHQNGDQTSKEVLLTKNTYADANGKISMKYLNHDDIEREKWLDYEYQTIWKFIGGGSYSENWKKESAAMINLYTPFKRRKIELSGDYSVLVREQVRAVSVKIVYDFFEDQRTDMKTIYPDRKTNGDFFEITLPKDTEEVQYSVTWFLKDGSIKKYEGVDKYGLIFIDELPKL</sequence>